<dbReference type="AlphaFoldDB" id="A0A916NPV5"/>
<dbReference type="SMART" id="SM01234">
    <property type="entry name" value="Haemolytic"/>
    <property type="match status" value="1"/>
</dbReference>
<comment type="subcellular location">
    <subcellularLocation>
        <location evidence="1">Cell membrane</location>
        <topology evidence="1">Peripheral membrane protein</topology>
        <orientation evidence="1">Cytoplasmic side</orientation>
    </subcellularLocation>
</comment>
<keyword evidence="1" id="KW-1003">Cell membrane</keyword>
<dbReference type="HAMAP" id="MF_00386">
    <property type="entry name" value="UPF0161_YidD"/>
    <property type="match status" value="1"/>
</dbReference>
<comment type="caution">
    <text evidence="2">The sequence shown here is derived from an EMBL/GenBank/DDBJ whole genome shotgun (WGS) entry which is preliminary data.</text>
</comment>
<dbReference type="GO" id="GO:0005886">
    <property type="term" value="C:plasma membrane"/>
    <property type="evidence" value="ECO:0007669"/>
    <property type="project" value="UniProtKB-SubCell"/>
</dbReference>
<dbReference type="RefSeq" id="WP_425517341.1">
    <property type="nucleotide sequence ID" value="NZ_CAJVAS010000007.1"/>
</dbReference>
<dbReference type="Pfam" id="PF01809">
    <property type="entry name" value="YidD"/>
    <property type="match status" value="1"/>
</dbReference>
<reference evidence="2" key="1">
    <citation type="submission" date="2021-06" db="EMBL/GenBank/DDBJ databases">
        <authorList>
            <person name="Criscuolo A."/>
        </authorList>
    </citation>
    <scope>NUCLEOTIDE SEQUENCE</scope>
    <source>
        <strain evidence="2">CIP111600</strain>
    </source>
</reference>
<comment type="function">
    <text evidence="1">Could be involved in insertion of integral membrane proteins into the membrane.</text>
</comment>
<evidence type="ECO:0000313" key="3">
    <source>
        <dbReference type="Proteomes" id="UP000693672"/>
    </source>
</evidence>
<dbReference type="PANTHER" id="PTHR33383">
    <property type="entry name" value="MEMBRANE PROTEIN INSERTION EFFICIENCY FACTOR-RELATED"/>
    <property type="match status" value="1"/>
</dbReference>
<evidence type="ECO:0000256" key="1">
    <source>
        <dbReference type="HAMAP-Rule" id="MF_00386"/>
    </source>
</evidence>
<sequence>MIKQVLKGGVIFYRKVISPLKPPTCRFYPTCSAYALEALERHGAARGSWLAVKRICKCHPFHPGGVDPVP</sequence>
<keyword evidence="1" id="KW-0472">Membrane</keyword>
<dbReference type="NCBIfam" id="TIGR00278">
    <property type="entry name" value="membrane protein insertion efficiency factor YidD"/>
    <property type="match status" value="1"/>
</dbReference>
<proteinExistence type="inferred from homology"/>
<dbReference type="EMBL" id="CAJVAS010000007">
    <property type="protein sequence ID" value="CAG7617883.1"/>
    <property type="molecule type" value="Genomic_DNA"/>
</dbReference>
<dbReference type="PANTHER" id="PTHR33383:SF1">
    <property type="entry name" value="MEMBRANE PROTEIN INSERTION EFFICIENCY FACTOR-RELATED"/>
    <property type="match status" value="1"/>
</dbReference>
<comment type="similarity">
    <text evidence="1">Belongs to the UPF0161 family.</text>
</comment>
<dbReference type="Proteomes" id="UP000693672">
    <property type="component" value="Unassembled WGS sequence"/>
</dbReference>
<keyword evidence="3" id="KW-1185">Reference proteome</keyword>
<accession>A0A916NPV5</accession>
<protein>
    <recommendedName>
        <fullName evidence="1">Putative membrane protein insertion efficiency factor</fullName>
    </recommendedName>
</protein>
<dbReference type="InterPro" id="IPR002696">
    <property type="entry name" value="Membr_insert_effic_factor_YidD"/>
</dbReference>
<name>A0A916NPV5_9BACL</name>
<evidence type="ECO:0000313" key="2">
    <source>
        <dbReference type="EMBL" id="CAG7617883.1"/>
    </source>
</evidence>
<gene>
    <name evidence="2" type="primary">yidD</name>
    <name evidence="2" type="ORF">PAESOLCIP111_02058</name>
</gene>
<organism evidence="2 3">
    <name type="scientific">Paenibacillus solanacearum</name>
    <dbReference type="NCBI Taxonomy" id="2048548"/>
    <lineage>
        <taxon>Bacteria</taxon>
        <taxon>Bacillati</taxon>
        <taxon>Bacillota</taxon>
        <taxon>Bacilli</taxon>
        <taxon>Bacillales</taxon>
        <taxon>Paenibacillaceae</taxon>
        <taxon>Paenibacillus</taxon>
    </lineage>
</organism>